<comment type="caution">
    <text evidence="1">The sequence shown here is derived from an EMBL/GenBank/DDBJ whole genome shotgun (WGS) entry which is preliminary data.</text>
</comment>
<dbReference type="RefSeq" id="WP_171789981.1">
    <property type="nucleotide sequence ID" value="NZ_JABJWD010000019.1"/>
</dbReference>
<evidence type="ECO:0008006" key="3">
    <source>
        <dbReference type="Google" id="ProtNLM"/>
    </source>
</evidence>
<name>A0ABT3K2M5_9PROT</name>
<dbReference type="EMBL" id="JANGSQ010000078">
    <property type="protein sequence ID" value="MCW4589431.1"/>
    <property type="molecule type" value="Genomic_DNA"/>
</dbReference>
<dbReference type="Proteomes" id="UP001526337">
    <property type="component" value="Unassembled WGS sequence"/>
</dbReference>
<gene>
    <name evidence="1" type="ORF">NO263_02370</name>
</gene>
<keyword evidence="2" id="KW-1185">Reference proteome</keyword>
<proteinExistence type="predicted"/>
<organism evidence="1 2">
    <name type="scientific">Gluconacetobacter entanii</name>
    <dbReference type="NCBI Taxonomy" id="108528"/>
    <lineage>
        <taxon>Bacteria</taxon>
        <taxon>Pseudomonadati</taxon>
        <taxon>Pseudomonadota</taxon>
        <taxon>Alphaproteobacteria</taxon>
        <taxon>Acetobacterales</taxon>
        <taxon>Acetobacteraceae</taxon>
        <taxon>Gluconacetobacter</taxon>
    </lineage>
</organism>
<protein>
    <recommendedName>
        <fullName evidence="3">JAB domain-containing protein</fullName>
    </recommendedName>
</protein>
<reference evidence="1 2" key="1">
    <citation type="submission" date="2022-07" db="EMBL/GenBank/DDBJ databases">
        <title>Genome stability of Gluconacetobacter entanii AV429.</title>
        <authorList>
            <person name="Trcek J."/>
            <person name="Cepec E."/>
        </authorList>
    </citation>
    <scope>NUCLEOTIDE SEQUENCE [LARGE SCALE GENOMIC DNA]</scope>
    <source>
        <strain evidence="1 2">AV429_2022</strain>
    </source>
</reference>
<sequence length="252" mass="29384">MIEVSIQMSLNQPCVDRCILPSRNLKPQCPMTGSSSKNVSYTDVRNYAEGKMLTWKNEYLDKYKILIERYAENKKENYWGIDFKSGEAGFSIGEEDKVDPPKELEILYDNSEAIISIHHTHPDERALSHPDLMLLMRPGVDEIWAYTPDFGIYGAKLQDKDNRNKYEEALGFIFSQNEYLFSRYIEKVCGRTIEVNKDDYDILLPIARLMALENSGLIFSNIRISDKIRRINNFLVVMDLLHRWLSEEIQKL</sequence>
<accession>A0ABT3K2M5</accession>
<evidence type="ECO:0000313" key="1">
    <source>
        <dbReference type="EMBL" id="MCW4589431.1"/>
    </source>
</evidence>
<evidence type="ECO:0000313" key="2">
    <source>
        <dbReference type="Proteomes" id="UP001526337"/>
    </source>
</evidence>